<name>A0A2Z6EW11_9BURK</name>
<evidence type="ECO:0000313" key="1">
    <source>
        <dbReference type="EMBL" id="BBE09611.1"/>
    </source>
</evidence>
<evidence type="ECO:0000313" key="2">
    <source>
        <dbReference type="Proteomes" id="UP000282597"/>
    </source>
</evidence>
<proteinExistence type="predicted"/>
<reference evidence="1 2" key="1">
    <citation type="journal article" date="2018" name="Microbes Environ.">
        <title>Comparative Genomic Insights into Endofungal Lifestyles of Two Bacterial Endosymbionts, Mycoavidus cysteinexigens and Burkholderia rhizoxinica.</title>
        <authorList>
            <person name="Sharmin D."/>
            <person name="Guo Y."/>
            <person name="Nishizawa T."/>
            <person name="Ohshima S."/>
            <person name="Sato Y."/>
            <person name="Takashima Y."/>
            <person name="Narisawa K."/>
            <person name="Ohta H."/>
        </authorList>
    </citation>
    <scope>NUCLEOTIDE SEQUENCE [LARGE SCALE GENOMIC DNA]</scope>
    <source>
        <strain evidence="1 2">B1-EB</strain>
    </source>
</reference>
<dbReference type="InterPro" id="IPR020351">
    <property type="entry name" value="Phage_TAC_9"/>
</dbReference>
<organism evidence="1 2">
    <name type="scientific">Mycoavidus cysteinexigens</name>
    <dbReference type="NCBI Taxonomy" id="1553431"/>
    <lineage>
        <taxon>Bacteria</taxon>
        <taxon>Pseudomonadati</taxon>
        <taxon>Pseudomonadota</taxon>
        <taxon>Betaproteobacteria</taxon>
        <taxon>Burkholderiales</taxon>
        <taxon>Burkholderiaceae</taxon>
        <taxon>Mycoavidus</taxon>
    </lineage>
</organism>
<dbReference type="KEGG" id="mcys:MCB1EB_1450"/>
<dbReference type="AlphaFoldDB" id="A0A2Z6EW11"/>
<dbReference type="Proteomes" id="UP000282597">
    <property type="component" value="Chromosome"/>
</dbReference>
<gene>
    <name evidence="1" type="ORF">MCB1EB_1450</name>
</gene>
<protein>
    <submittedName>
        <fullName evidence="1">Uncharacterized protein</fullName>
    </submittedName>
</protein>
<dbReference type="Pfam" id="PF10876">
    <property type="entry name" value="Phage_TAC_9"/>
    <property type="match status" value="1"/>
</dbReference>
<keyword evidence="2" id="KW-1185">Reference proteome</keyword>
<accession>A0A2Z6EW11</accession>
<sequence>MKTHQFELDGITYRMTPANAMAGWTALKQAGKLLEGIKVSPQSQGEIEIGTLLAHLGSPQVAEIERLIYEHTTVQANQDKPFRLAHQLETHFNQHRSHLIRILLEGCKVQFADFFKGGAWNSLSALMPTPVQT</sequence>
<dbReference type="RefSeq" id="WP_045361670.1">
    <property type="nucleotide sequence ID" value="NZ_AP018150.1"/>
</dbReference>
<dbReference type="EMBL" id="AP018150">
    <property type="protein sequence ID" value="BBE09611.1"/>
    <property type="molecule type" value="Genomic_DNA"/>
</dbReference>